<keyword evidence="4" id="KW-1185">Reference proteome</keyword>
<evidence type="ECO:0000313" key="3">
    <source>
        <dbReference type="EMBL" id="MQY22388.1"/>
    </source>
</evidence>
<reference evidence="3 4" key="1">
    <citation type="submission" date="2019-10" db="EMBL/GenBank/DDBJ databases">
        <title>Nocardia macrotermitis sp. nov. and Nocardia aurantia sp. nov., isolated from the gut of fungus growing-termite Macrotermes natalensis.</title>
        <authorList>
            <person name="Benndorf R."/>
            <person name="Schwitalla J."/>
            <person name="Martin K."/>
            <person name="De Beer W."/>
            <person name="Kaster A.-K."/>
            <person name="Vollmers J."/>
            <person name="Poulsen M."/>
            <person name="Beemelmanns C."/>
        </authorList>
    </citation>
    <scope>NUCLEOTIDE SEQUENCE [LARGE SCALE GENOMIC DNA]</scope>
    <source>
        <strain evidence="3 4">RB20</strain>
    </source>
</reference>
<keyword evidence="1" id="KW-1133">Transmembrane helix</keyword>
<keyword evidence="2" id="KW-0732">Signal</keyword>
<keyword evidence="1" id="KW-0812">Transmembrane</keyword>
<evidence type="ECO:0000256" key="1">
    <source>
        <dbReference type="SAM" id="Phobius"/>
    </source>
</evidence>
<dbReference type="OrthoDB" id="4514753at2"/>
<accession>A0A7K0D9L5</accession>
<protein>
    <submittedName>
        <fullName evidence="3">Uncharacterized protein</fullName>
    </submittedName>
</protein>
<dbReference type="AlphaFoldDB" id="A0A7K0D9L5"/>
<sequence length="409" mass="43220">MRITSPLTPLFGALVLSASLGAGLLTATPAQADTPTALAAVPVAAGDGTCGQDSPTVDDVVNSAASAVRTVIPANRIAEYDRQVDEFRHTIAAVRVHRDALPVDPTREKSGRLGQLDDPIVTYLVDGLDAVRTGHLDRTMSVSRLTVNDVIEVFILATRVVKIPAQVLSGLVPTAGFFLSFIVGGVFSGVKWLARRVQDRMRENCSAPGTYAKLELSGSDFPSERVAVPPAIAELANQVVRANDKCTPMSDLNTVTLLDRTRGYLAHADLPIDHAALDGTAAGLREFLRDNRIAKLALMRKTGELGPVIDYMDYGPLTFLANLGYDIHEGKALDTVPLADVSVENALDLTTLTLDISSLLLTGANVAVGWTGVSSAVLTPLGMAQSLAFAPARYGAPILRGVLQTMCAA</sequence>
<name>A0A7K0D9L5_9NOCA</name>
<proteinExistence type="predicted"/>
<feature type="transmembrane region" description="Helical" evidence="1">
    <location>
        <begin position="171"/>
        <end position="194"/>
    </location>
</feature>
<evidence type="ECO:0000256" key="2">
    <source>
        <dbReference type="SAM" id="SignalP"/>
    </source>
</evidence>
<feature type="chain" id="PRO_5029564308" evidence="2">
    <location>
        <begin position="33"/>
        <end position="409"/>
    </location>
</feature>
<feature type="signal peptide" evidence="2">
    <location>
        <begin position="1"/>
        <end position="32"/>
    </location>
</feature>
<gene>
    <name evidence="3" type="ORF">NRB20_55030</name>
</gene>
<evidence type="ECO:0000313" key="4">
    <source>
        <dbReference type="Proteomes" id="UP000438448"/>
    </source>
</evidence>
<dbReference type="RefSeq" id="WP_153413940.1">
    <property type="nucleotide sequence ID" value="NZ_WEGK01000013.1"/>
</dbReference>
<dbReference type="EMBL" id="WEGK01000013">
    <property type="protein sequence ID" value="MQY22388.1"/>
    <property type="molecule type" value="Genomic_DNA"/>
</dbReference>
<comment type="caution">
    <text evidence="3">The sequence shown here is derived from an EMBL/GenBank/DDBJ whole genome shotgun (WGS) entry which is preliminary data.</text>
</comment>
<organism evidence="3 4">
    <name type="scientific">Nocardia macrotermitis</name>
    <dbReference type="NCBI Taxonomy" id="2585198"/>
    <lineage>
        <taxon>Bacteria</taxon>
        <taxon>Bacillati</taxon>
        <taxon>Actinomycetota</taxon>
        <taxon>Actinomycetes</taxon>
        <taxon>Mycobacteriales</taxon>
        <taxon>Nocardiaceae</taxon>
        <taxon>Nocardia</taxon>
    </lineage>
</organism>
<dbReference type="Proteomes" id="UP000438448">
    <property type="component" value="Unassembled WGS sequence"/>
</dbReference>
<keyword evidence="1" id="KW-0472">Membrane</keyword>